<protein>
    <submittedName>
        <fullName evidence="2">Uncharacterized protein</fullName>
    </submittedName>
</protein>
<feature type="region of interest" description="Disordered" evidence="1">
    <location>
        <begin position="1"/>
        <end position="80"/>
    </location>
</feature>
<feature type="compositionally biased region" description="Polar residues" evidence="1">
    <location>
        <begin position="1"/>
        <end position="20"/>
    </location>
</feature>
<proteinExistence type="predicted"/>
<evidence type="ECO:0000313" key="2">
    <source>
        <dbReference type="EMBL" id="VVN74047.1"/>
    </source>
</evidence>
<dbReference type="RefSeq" id="WP_150700906.1">
    <property type="nucleotide sequence ID" value="NZ_CABVIB010000002.1"/>
</dbReference>
<dbReference type="Proteomes" id="UP000326018">
    <property type="component" value="Unassembled WGS sequence"/>
</dbReference>
<accession>A0A5E7ACQ6</accession>
<evidence type="ECO:0000313" key="3">
    <source>
        <dbReference type="Proteomes" id="UP000326018"/>
    </source>
</evidence>
<reference evidence="2 3" key="1">
    <citation type="submission" date="2019-09" db="EMBL/GenBank/DDBJ databases">
        <authorList>
            <person name="Chandra G."/>
            <person name="Truman W A."/>
        </authorList>
    </citation>
    <scope>NUCLEOTIDE SEQUENCE [LARGE SCALE GENOMIC DNA]</scope>
    <source>
        <strain evidence="2">PS712</strain>
    </source>
</reference>
<organism evidence="2 3">
    <name type="scientific">Pseudomonas fluorescens</name>
    <dbReference type="NCBI Taxonomy" id="294"/>
    <lineage>
        <taxon>Bacteria</taxon>
        <taxon>Pseudomonadati</taxon>
        <taxon>Pseudomonadota</taxon>
        <taxon>Gammaproteobacteria</taxon>
        <taxon>Pseudomonadales</taxon>
        <taxon>Pseudomonadaceae</taxon>
        <taxon>Pseudomonas</taxon>
    </lineage>
</organism>
<feature type="compositionally biased region" description="Basic and acidic residues" evidence="1">
    <location>
        <begin position="48"/>
        <end position="67"/>
    </location>
</feature>
<name>A0A5E7ACQ6_PSEFL</name>
<dbReference type="AlphaFoldDB" id="A0A5E7ACQ6"/>
<dbReference type="OrthoDB" id="7018259at2"/>
<sequence length="80" mass="8941">MSSDSSFQENMQDPNNTQGAVPSKSEPGNDDSQPNPDDPGKYDPLSQPDKEEDARPEDWNEPPRDVPEADEQTPLSDDRR</sequence>
<dbReference type="EMBL" id="CABVIB010000002">
    <property type="protein sequence ID" value="VVN74047.1"/>
    <property type="molecule type" value="Genomic_DNA"/>
</dbReference>
<evidence type="ECO:0000256" key="1">
    <source>
        <dbReference type="SAM" id="MobiDB-lite"/>
    </source>
</evidence>
<gene>
    <name evidence="2" type="ORF">PS712_00612</name>
</gene>